<dbReference type="Pfam" id="PF00665">
    <property type="entry name" value="rve"/>
    <property type="match status" value="1"/>
</dbReference>
<evidence type="ECO:0000313" key="3">
    <source>
        <dbReference type="EMBL" id="SES05258.1"/>
    </source>
</evidence>
<dbReference type="Proteomes" id="UP000198948">
    <property type="component" value="Unassembled WGS sequence"/>
</dbReference>
<proteinExistence type="predicted"/>
<dbReference type="PANTHER" id="PTHR46889">
    <property type="entry name" value="TRANSPOSASE INSF FOR INSERTION SEQUENCE IS3B-RELATED"/>
    <property type="match status" value="1"/>
</dbReference>
<dbReference type="GO" id="GO:0015074">
    <property type="term" value="P:DNA integration"/>
    <property type="evidence" value="ECO:0007669"/>
    <property type="project" value="InterPro"/>
</dbReference>
<dbReference type="Gene3D" id="3.30.420.10">
    <property type="entry name" value="Ribonuclease H-like superfamily/Ribonuclease H"/>
    <property type="match status" value="1"/>
</dbReference>
<evidence type="ECO:0000259" key="2">
    <source>
        <dbReference type="PROSITE" id="PS50994"/>
    </source>
</evidence>
<feature type="domain" description="Integrase catalytic" evidence="2">
    <location>
        <begin position="67"/>
        <end position="229"/>
    </location>
</feature>
<dbReference type="Pfam" id="PF13276">
    <property type="entry name" value="HTH_21"/>
    <property type="match status" value="1"/>
</dbReference>
<dbReference type="GO" id="GO:0003676">
    <property type="term" value="F:nucleic acid binding"/>
    <property type="evidence" value="ECO:0007669"/>
    <property type="project" value="InterPro"/>
</dbReference>
<keyword evidence="4" id="KW-1185">Reference proteome</keyword>
<dbReference type="STRING" id="142588.SAMN04488559_1231"/>
<name>A0A1H9U7P3_9LACT</name>
<dbReference type="InterPro" id="IPR025948">
    <property type="entry name" value="HTH-like_dom"/>
</dbReference>
<gene>
    <name evidence="3" type="ORF">SAMN04488559_1231</name>
</gene>
<dbReference type="InterPro" id="IPR036397">
    <property type="entry name" value="RNaseH_sf"/>
</dbReference>
<comment type="function">
    <text evidence="1">Involved in the transposition of the insertion sequence.</text>
</comment>
<protein>
    <submittedName>
        <fullName evidence="3">Transposase InsO and inactivated derivatives</fullName>
    </submittedName>
</protein>
<organism evidence="3 4">
    <name type="scientific">Isobaculum melis</name>
    <dbReference type="NCBI Taxonomy" id="142588"/>
    <lineage>
        <taxon>Bacteria</taxon>
        <taxon>Bacillati</taxon>
        <taxon>Bacillota</taxon>
        <taxon>Bacilli</taxon>
        <taxon>Lactobacillales</taxon>
        <taxon>Carnobacteriaceae</taxon>
        <taxon>Isobaculum</taxon>
    </lineage>
</organism>
<accession>A0A1H9U7P3</accession>
<dbReference type="InterPro" id="IPR048020">
    <property type="entry name" value="Transpos_IS3"/>
</dbReference>
<evidence type="ECO:0000256" key="1">
    <source>
        <dbReference type="ARBA" id="ARBA00002286"/>
    </source>
</evidence>
<evidence type="ECO:0000313" key="4">
    <source>
        <dbReference type="Proteomes" id="UP000198948"/>
    </source>
</evidence>
<dbReference type="PANTHER" id="PTHR46889:SF4">
    <property type="entry name" value="TRANSPOSASE INSO FOR INSERTION SEQUENCE ELEMENT IS911B-RELATED"/>
    <property type="match status" value="1"/>
</dbReference>
<dbReference type="SUPFAM" id="SSF53098">
    <property type="entry name" value="Ribonuclease H-like"/>
    <property type="match status" value="1"/>
</dbReference>
<dbReference type="InterPro" id="IPR001584">
    <property type="entry name" value="Integrase_cat-core"/>
</dbReference>
<dbReference type="InterPro" id="IPR050900">
    <property type="entry name" value="Transposase_IS3/IS150/IS904"/>
</dbReference>
<dbReference type="EMBL" id="FOHA01000023">
    <property type="protein sequence ID" value="SES05258.1"/>
    <property type="molecule type" value="Genomic_DNA"/>
</dbReference>
<reference evidence="3 4" key="1">
    <citation type="submission" date="2016-10" db="EMBL/GenBank/DDBJ databases">
        <authorList>
            <person name="de Groot N.N."/>
        </authorList>
    </citation>
    <scope>NUCLEOTIDE SEQUENCE [LARGE SCALE GENOMIC DNA]</scope>
    <source>
        <strain evidence="3 4">DSM 13760</strain>
    </source>
</reference>
<dbReference type="InterPro" id="IPR012337">
    <property type="entry name" value="RNaseH-like_sf"/>
</dbReference>
<dbReference type="AlphaFoldDB" id="A0A1H9U7P3"/>
<dbReference type="Pfam" id="PF13333">
    <property type="entry name" value="rve_2"/>
    <property type="match status" value="1"/>
</dbReference>
<dbReference type="PROSITE" id="PS50994">
    <property type="entry name" value="INTEGRASE"/>
    <property type="match status" value="1"/>
</dbReference>
<sequence>MVNKIYGYRRMTLAINRSFGTVYNVKRIRRIMRRNGLYSVIRCTRSSWKKSKPSHVAENILNRAFHSAKAPNEIWCTDITEFKCKNGQKLYLSALIDLYDYSIVSYQISERNDNLLVMDTLHQAFKLNAQAHPIIHSDRGFQYTSHEYRRLSEKYQFKVSMSRVSKCLDNQPIESFWGTLKAESFYLNKFKKRESLIKEIHRYIIFYNEERFVQKYNGLTPIEYRYKAIV</sequence>
<dbReference type="NCBIfam" id="NF033516">
    <property type="entry name" value="transpos_IS3"/>
    <property type="match status" value="1"/>
</dbReference>